<keyword evidence="2" id="KW-0031">Aminopeptidase</keyword>
<evidence type="ECO:0008006" key="9">
    <source>
        <dbReference type="Google" id="ProtNLM"/>
    </source>
</evidence>
<comment type="similarity">
    <text evidence="1">Belongs to the peptidase M42 family.</text>
</comment>
<dbReference type="SUPFAM" id="SSF53187">
    <property type="entry name" value="Zn-dependent exopeptidases"/>
    <property type="match status" value="1"/>
</dbReference>
<dbReference type="CDD" id="cd05656">
    <property type="entry name" value="M42_Frv"/>
    <property type="match status" value="1"/>
</dbReference>
<keyword evidence="5" id="KW-0378">Hydrolase</keyword>
<proteinExistence type="inferred from homology"/>
<dbReference type="PANTHER" id="PTHR32481:SF0">
    <property type="entry name" value="AMINOPEPTIDASE YPDE-RELATED"/>
    <property type="match status" value="1"/>
</dbReference>
<evidence type="ECO:0000313" key="7">
    <source>
        <dbReference type="EMBL" id="MDV0446425.1"/>
    </source>
</evidence>
<protein>
    <recommendedName>
        <fullName evidence="9">Peptidase M42</fullName>
    </recommendedName>
</protein>
<evidence type="ECO:0000256" key="3">
    <source>
        <dbReference type="ARBA" id="ARBA00022670"/>
    </source>
</evidence>
<comment type="caution">
    <text evidence="7">The sequence shown here is derived from an EMBL/GenBank/DDBJ whole genome shotgun (WGS) entry which is preliminary data.</text>
</comment>
<feature type="region of interest" description="Disordered" evidence="6">
    <location>
        <begin position="1"/>
        <end position="61"/>
    </location>
</feature>
<gene>
    <name evidence="7" type="ORF">MsAg5_02580</name>
</gene>
<evidence type="ECO:0000256" key="5">
    <source>
        <dbReference type="ARBA" id="ARBA00022801"/>
    </source>
</evidence>
<dbReference type="InterPro" id="IPR008007">
    <property type="entry name" value="Peptidase_M42"/>
</dbReference>
<evidence type="ECO:0000256" key="4">
    <source>
        <dbReference type="ARBA" id="ARBA00022723"/>
    </source>
</evidence>
<dbReference type="Pfam" id="PF05343">
    <property type="entry name" value="Peptidase_M42"/>
    <property type="match status" value="1"/>
</dbReference>
<dbReference type="InterPro" id="IPR051464">
    <property type="entry name" value="Peptidase_M42_aminopept"/>
</dbReference>
<evidence type="ECO:0000313" key="8">
    <source>
        <dbReference type="Proteomes" id="UP001271789"/>
    </source>
</evidence>
<evidence type="ECO:0000256" key="6">
    <source>
        <dbReference type="SAM" id="MobiDB-lite"/>
    </source>
</evidence>
<keyword evidence="4" id="KW-0479">Metal-binding</keyword>
<dbReference type="Gene3D" id="3.40.630.10">
    <property type="entry name" value="Zn peptidases"/>
    <property type="match status" value="1"/>
</dbReference>
<dbReference type="SUPFAM" id="SSF101821">
    <property type="entry name" value="Aminopeptidase/glucanase lid domain"/>
    <property type="match status" value="1"/>
</dbReference>
<evidence type="ECO:0000256" key="2">
    <source>
        <dbReference type="ARBA" id="ARBA00022438"/>
    </source>
</evidence>
<dbReference type="Proteomes" id="UP001271789">
    <property type="component" value="Unassembled WGS sequence"/>
</dbReference>
<accession>A0AAE4SEL2</accession>
<dbReference type="InterPro" id="IPR023367">
    <property type="entry name" value="Peptidase_M42_dom2"/>
</dbReference>
<keyword evidence="3" id="KW-0645">Protease</keyword>
<organism evidence="7 8">
    <name type="scientific">Methanolapillus africanus</name>
    <dbReference type="NCBI Taxonomy" id="3028297"/>
    <lineage>
        <taxon>Archaea</taxon>
        <taxon>Methanobacteriati</taxon>
        <taxon>Methanobacteriota</taxon>
        <taxon>Stenosarchaea group</taxon>
        <taxon>Methanomicrobia</taxon>
        <taxon>Methanosarcinales</taxon>
        <taxon>Methanosarcinaceae</taxon>
        <taxon>Methanolapillus</taxon>
    </lineage>
</organism>
<dbReference type="Gene3D" id="2.40.30.40">
    <property type="entry name" value="Peptidase M42, domain 2"/>
    <property type="match status" value="1"/>
</dbReference>
<dbReference type="PANTHER" id="PTHR32481">
    <property type="entry name" value="AMINOPEPTIDASE"/>
    <property type="match status" value="1"/>
</dbReference>
<name>A0AAE4SEL2_9EURY</name>
<dbReference type="GO" id="GO:0006508">
    <property type="term" value="P:proteolysis"/>
    <property type="evidence" value="ECO:0007669"/>
    <property type="project" value="UniProtKB-KW"/>
</dbReference>
<evidence type="ECO:0000256" key="1">
    <source>
        <dbReference type="ARBA" id="ARBA00006272"/>
    </source>
</evidence>
<keyword evidence="8" id="KW-1185">Reference proteome</keyword>
<dbReference type="GO" id="GO:0046872">
    <property type="term" value="F:metal ion binding"/>
    <property type="evidence" value="ECO:0007669"/>
    <property type="project" value="UniProtKB-KW"/>
</dbReference>
<dbReference type="EMBL" id="JAWDKD010000005">
    <property type="protein sequence ID" value="MDV0446425.1"/>
    <property type="molecule type" value="Genomic_DNA"/>
</dbReference>
<reference evidence="7" key="1">
    <citation type="submission" date="2023-06" db="EMBL/GenBank/DDBJ databases">
        <title>Genome sequence of Methanosarcinaceae archaeon Ag5.</title>
        <authorList>
            <person name="Protasov E."/>
            <person name="Platt K."/>
            <person name="Poehlein A."/>
            <person name="Daniel R."/>
            <person name="Brune A."/>
        </authorList>
    </citation>
    <scope>NUCLEOTIDE SEQUENCE</scope>
    <source>
        <strain evidence="7">Ag5</strain>
    </source>
</reference>
<sequence length="423" mass="44727">MVVQSKKPSTSVKSVPSKTAKTTTKAAPKSAAKPAVKTASATKAAPQTAPKTTAKPAAKTTATKGNLANVSMLLEKYSNAYGVSGDEHRIYKMAKDDLNGCVDEIQEDPLGNLIAVRRGSKTGPTIMLAAHMDEIGLMVKRIDENGFLKFAKIGGWFDQTLLNQRVIVHGSKGDLYGVIGSKPPHVMTAEDAKHPVKHTDMFIDIGAKSTEDAAGMGVEAGTYVSTDREFKKLANDRVTSKAFDNRAGLVIMIEAMRRLKGKKIEATVCAVGTVQEEVGLKGAKTSAYAVDADVAIAIDTTIPGDHPGISKNDSALEIGKGPVVTIADASGRGLIAHPTVVKWIRESAKSKKIDVQLGVGEGGTTDATSIHLTKEGIPTGTISIATRYIHSPVEVLDLNDIEACVTLVVTAAENAHKYFSKKN</sequence>
<dbReference type="AlphaFoldDB" id="A0AAE4SEL2"/>
<dbReference type="GO" id="GO:0004177">
    <property type="term" value="F:aminopeptidase activity"/>
    <property type="evidence" value="ECO:0007669"/>
    <property type="project" value="UniProtKB-KW"/>
</dbReference>